<dbReference type="Proteomes" id="UP001497382">
    <property type="component" value="Unassembled WGS sequence"/>
</dbReference>
<evidence type="ECO:0000313" key="2">
    <source>
        <dbReference type="Proteomes" id="UP001497382"/>
    </source>
</evidence>
<organism evidence="1 2">
    <name type="scientific">Larinioides sclopetarius</name>
    <dbReference type="NCBI Taxonomy" id="280406"/>
    <lineage>
        <taxon>Eukaryota</taxon>
        <taxon>Metazoa</taxon>
        <taxon>Ecdysozoa</taxon>
        <taxon>Arthropoda</taxon>
        <taxon>Chelicerata</taxon>
        <taxon>Arachnida</taxon>
        <taxon>Araneae</taxon>
        <taxon>Araneomorphae</taxon>
        <taxon>Entelegynae</taxon>
        <taxon>Araneoidea</taxon>
        <taxon>Araneidae</taxon>
        <taxon>Larinioides</taxon>
    </lineage>
</organism>
<sequence>MRKHVSRFLNLGASETPFFVEARFGALAALQELSPEVKGLRVVLYIYGPQLSAYELAAGPCFKSSTVYLYDSDFVIGINT</sequence>
<reference evidence="1 2" key="1">
    <citation type="submission" date="2024-04" db="EMBL/GenBank/DDBJ databases">
        <authorList>
            <person name="Rising A."/>
            <person name="Reimegard J."/>
            <person name="Sonavane S."/>
            <person name="Akerstrom W."/>
            <person name="Nylinder S."/>
            <person name="Hedman E."/>
            <person name="Kallberg Y."/>
        </authorList>
    </citation>
    <scope>NUCLEOTIDE SEQUENCE [LARGE SCALE GENOMIC DNA]</scope>
</reference>
<comment type="caution">
    <text evidence="1">The sequence shown here is derived from an EMBL/GenBank/DDBJ whole genome shotgun (WGS) entry which is preliminary data.</text>
</comment>
<dbReference type="EMBL" id="CAXIEN010000500">
    <property type="protein sequence ID" value="CAL1299408.1"/>
    <property type="molecule type" value="Genomic_DNA"/>
</dbReference>
<gene>
    <name evidence="1" type="ORF">LARSCL_LOCUS21342</name>
</gene>
<accession>A0AAV2BSZ6</accession>
<evidence type="ECO:0000313" key="1">
    <source>
        <dbReference type="EMBL" id="CAL1299408.1"/>
    </source>
</evidence>
<dbReference type="AlphaFoldDB" id="A0AAV2BSZ6"/>
<protein>
    <submittedName>
        <fullName evidence="1">Uncharacterized protein</fullName>
    </submittedName>
</protein>
<name>A0AAV2BSZ6_9ARAC</name>
<proteinExistence type="predicted"/>
<keyword evidence="2" id="KW-1185">Reference proteome</keyword>